<dbReference type="OrthoDB" id="5341924at2759"/>
<accession>A0A6A6T1U0</accession>
<evidence type="ECO:0000313" key="3">
    <source>
        <dbReference type="Proteomes" id="UP000799324"/>
    </source>
</evidence>
<dbReference type="Proteomes" id="UP000799324">
    <property type="component" value="Unassembled WGS sequence"/>
</dbReference>
<dbReference type="EMBL" id="MU004384">
    <property type="protein sequence ID" value="KAF2653287.1"/>
    <property type="molecule type" value="Genomic_DNA"/>
</dbReference>
<feature type="compositionally biased region" description="Basic and acidic residues" evidence="1">
    <location>
        <begin position="55"/>
        <end position="64"/>
    </location>
</feature>
<keyword evidence="3" id="KW-1185">Reference proteome</keyword>
<proteinExistence type="predicted"/>
<protein>
    <submittedName>
        <fullName evidence="2">Uncharacterized protein</fullName>
    </submittedName>
</protein>
<reference evidence="2" key="1">
    <citation type="journal article" date="2020" name="Stud. Mycol.">
        <title>101 Dothideomycetes genomes: a test case for predicting lifestyles and emergence of pathogens.</title>
        <authorList>
            <person name="Haridas S."/>
            <person name="Albert R."/>
            <person name="Binder M."/>
            <person name="Bloem J."/>
            <person name="Labutti K."/>
            <person name="Salamov A."/>
            <person name="Andreopoulos B."/>
            <person name="Baker S."/>
            <person name="Barry K."/>
            <person name="Bills G."/>
            <person name="Bluhm B."/>
            <person name="Cannon C."/>
            <person name="Castanera R."/>
            <person name="Culley D."/>
            <person name="Daum C."/>
            <person name="Ezra D."/>
            <person name="Gonzalez J."/>
            <person name="Henrissat B."/>
            <person name="Kuo A."/>
            <person name="Liang C."/>
            <person name="Lipzen A."/>
            <person name="Lutzoni F."/>
            <person name="Magnuson J."/>
            <person name="Mondo S."/>
            <person name="Nolan M."/>
            <person name="Ohm R."/>
            <person name="Pangilinan J."/>
            <person name="Park H.-J."/>
            <person name="Ramirez L."/>
            <person name="Alfaro M."/>
            <person name="Sun H."/>
            <person name="Tritt A."/>
            <person name="Yoshinaga Y."/>
            <person name="Zwiers L.-H."/>
            <person name="Turgeon B."/>
            <person name="Goodwin S."/>
            <person name="Spatafora J."/>
            <person name="Crous P."/>
            <person name="Grigoriev I."/>
        </authorList>
    </citation>
    <scope>NUCLEOTIDE SEQUENCE</scope>
    <source>
        <strain evidence="2">CBS 122681</strain>
    </source>
</reference>
<evidence type="ECO:0000313" key="2">
    <source>
        <dbReference type="EMBL" id="KAF2653287.1"/>
    </source>
</evidence>
<dbReference type="AlphaFoldDB" id="A0A6A6T1U0"/>
<name>A0A6A6T1U0_9PLEO</name>
<evidence type="ECO:0000256" key="1">
    <source>
        <dbReference type="SAM" id="MobiDB-lite"/>
    </source>
</evidence>
<sequence length="999" mass="111233">MTAAGVVGGLAFVQAFRPARCEVTAALSVSAFLVPALTTSPPTRPFSSSRRRRREALTPKDPRPDTSGPQLHSPHHSEEHQKLSAIRIPLPPRDVCHNIQTWLVALDPYLPPPLRRRSHGSDDVELPLSNVGLGRFLLEAQKWSLDLLSHIGIVESRWETVVWVTKKIVQDEKHVAAPQTVPDLFSNVSWPESNSRSLNDLTDSPLVTNRVMGGTRSMRSLDDFTSAPETIEHDYRVVKEALGQVWRSLGNMILIAAREGKEHTASVLPHALELIAFLHHSGIIPDSVYTNGPPKDEHALHQPPTLHLLSSKILTALSDATWRAHEASVKVAIERLNASYFLGHEIPGSRFKMHVTEIAPELWLELVLWSCLHGGWIVDGAVIAEQALRIDGDSRWELLCWRERLQAEDEAVPASRSWRLFKTKDDAASEAAEARALTQKRISSEVVVALIEGLVNAMRVGVGTRGTEPEVLLGQIKNLKQALDRNSLSLGSATWDSVIVRMLESGGIAPNKRPNFLLSIMDLATGFGSEVSTTNAYPLQARDDEKLPYFFEPSAASLGLLHRTMQFFLENGDIAGAMTSLNTLQDFTDANKQKSLQQFFEALKGAQSRKDQPLSGLPTPIEFPAFDPQLPVTLLAKTLDLTTQAKRFELGRWLLLSEELDGPLIGPELYKHRGMAASIIRFGTMAGENDLVLEIVKQIGFWDAKTQTQQLPHQVFTALLTSQIQLQRWESVQGMQNYVLEKPGYVPQPDILATFGAELLRVSGESSNAADSPRVEVQQVFKEFLFAWEEKILTHLKNELHCVLGILSTTHVTWKEFCSQFLGFSARQGIRLSTSHFNQVLGGVLDGYGSIKGREIVDMWCYKPPNTFGPFRAPGGLPTMPRFRVGKGEEYESRPEDIEIEQPSGAKLILQGRIHADRQTIWAILRRVELEVGQSKATGSELTMREREETRETLQWAARLLYYLGYDHEDIIRLFGSLAELAELKGPLSFTVTGVPDGE</sequence>
<feature type="region of interest" description="Disordered" evidence="1">
    <location>
        <begin position="40"/>
        <end position="83"/>
    </location>
</feature>
<gene>
    <name evidence="2" type="ORF">K491DRAFT_705954</name>
</gene>
<organism evidence="2 3">
    <name type="scientific">Lophiostoma macrostomum CBS 122681</name>
    <dbReference type="NCBI Taxonomy" id="1314788"/>
    <lineage>
        <taxon>Eukaryota</taxon>
        <taxon>Fungi</taxon>
        <taxon>Dikarya</taxon>
        <taxon>Ascomycota</taxon>
        <taxon>Pezizomycotina</taxon>
        <taxon>Dothideomycetes</taxon>
        <taxon>Pleosporomycetidae</taxon>
        <taxon>Pleosporales</taxon>
        <taxon>Lophiostomataceae</taxon>
        <taxon>Lophiostoma</taxon>
    </lineage>
</organism>